<evidence type="ECO:0000256" key="1">
    <source>
        <dbReference type="SAM" id="MobiDB-lite"/>
    </source>
</evidence>
<name>D5H4P4_SALRM</name>
<dbReference type="Proteomes" id="UP000000933">
    <property type="component" value="Chromosome"/>
</dbReference>
<dbReference type="KEGG" id="srm:SRM_00078"/>
<dbReference type="EMBL" id="FP565814">
    <property type="protein sequence ID" value="CBH22999.1"/>
    <property type="molecule type" value="Genomic_DNA"/>
</dbReference>
<evidence type="ECO:0000313" key="2">
    <source>
        <dbReference type="EMBL" id="CBH22999.1"/>
    </source>
</evidence>
<gene>
    <name evidence="2" type="ordered locus">SRM_00078</name>
</gene>
<evidence type="ECO:0000313" key="3">
    <source>
        <dbReference type="Proteomes" id="UP000000933"/>
    </source>
</evidence>
<proteinExistence type="predicted"/>
<reference evidence="3" key="2">
    <citation type="submission" date="2010-04" db="EMBL/GenBank/DDBJ databases">
        <title>Genome sequence of Salinibacter ruber M8.</title>
        <authorList>
            <consortium name="Genoscope"/>
        </authorList>
    </citation>
    <scope>NUCLEOTIDE SEQUENCE [LARGE SCALE GENOMIC DNA]</scope>
    <source>
        <strain evidence="3">M8</strain>
    </source>
</reference>
<protein>
    <submittedName>
        <fullName evidence="2">Uncharacterized protein</fullName>
    </submittedName>
</protein>
<dbReference type="AlphaFoldDB" id="D5H4P4"/>
<reference evidence="2 3" key="1">
    <citation type="journal article" date="2010" name="ISME J.">
        <title>Fine-scale evolution: genomic, phenotypic and ecological differentiation in two coexisting Salinibacter ruber strains.</title>
        <authorList>
            <person name="Pena A."/>
            <person name="Teeling H."/>
            <person name="Huerta-Cepas J."/>
            <person name="Santos F."/>
            <person name="Yarza P."/>
            <person name="Brito-Echeverria J."/>
            <person name="Lucio M."/>
            <person name="Schmitt-Kopplin P."/>
            <person name="Meseguer I."/>
            <person name="Schenowitz C."/>
            <person name="Dossat C."/>
            <person name="Barbe V."/>
            <person name="Dopazo J."/>
            <person name="Rossello-Mora R."/>
            <person name="Schuler M."/>
            <person name="Glockner F.O."/>
            <person name="Amann R."/>
            <person name="Gabaldon T."/>
            <person name="Anton J."/>
        </authorList>
    </citation>
    <scope>NUCLEOTIDE SEQUENCE [LARGE SCALE GENOMIC DNA]</scope>
    <source>
        <strain evidence="2 3">M8</strain>
    </source>
</reference>
<feature type="region of interest" description="Disordered" evidence="1">
    <location>
        <begin position="71"/>
        <end position="106"/>
    </location>
</feature>
<sequence>MSESKLRPVVVLAEISRDDFVLCQVTSNPYADPNAVGLTDKEFAEGSSKRASYARPGKLVTANLQLFEGEAGALTEKPRTENRPTGRSVAPLRETERQSTSSGLRS</sequence>
<dbReference type="HOGENOM" id="CLU_2221368_0_0_10"/>
<organism evidence="2 3">
    <name type="scientific">Salinibacter ruber (strain M8)</name>
    <dbReference type="NCBI Taxonomy" id="761659"/>
    <lineage>
        <taxon>Bacteria</taxon>
        <taxon>Pseudomonadati</taxon>
        <taxon>Rhodothermota</taxon>
        <taxon>Rhodothermia</taxon>
        <taxon>Rhodothermales</taxon>
        <taxon>Salinibacteraceae</taxon>
        <taxon>Salinibacter</taxon>
    </lineage>
</organism>
<accession>D5H4P4</accession>